<name>A0A2I0IIZ4_PUNGR</name>
<sequence>MVAIIMGVDTMVTDRMPVMNASLSSFAGGALASTIGELLKGISFAIRAICLLLSTHLVRSYKSRMWTVVDVATAMFIGIGATSGHLEKSTFVHFCIRVVGFDLLLMAFSFPIDWFYNRVGSYRDRYSLTSIVVMCNEEK</sequence>
<evidence type="ECO:0000256" key="1">
    <source>
        <dbReference type="SAM" id="Phobius"/>
    </source>
</evidence>
<evidence type="ECO:0000313" key="3">
    <source>
        <dbReference type="Proteomes" id="UP000233551"/>
    </source>
</evidence>
<keyword evidence="1" id="KW-1133">Transmembrane helix</keyword>
<gene>
    <name evidence="2" type="ORF">CRG98_035929</name>
</gene>
<feature type="transmembrane region" description="Helical" evidence="1">
    <location>
        <begin position="91"/>
        <end position="116"/>
    </location>
</feature>
<feature type="transmembrane region" description="Helical" evidence="1">
    <location>
        <begin position="65"/>
        <end position="85"/>
    </location>
</feature>
<dbReference type="AlphaFoldDB" id="A0A2I0IIZ4"/>
<evidence type="ECO:0000313" key="2">
    <source>
        <dbReference type="EMBL" id="PKI43680.1"/>
    </source>
</evidence>
<accession>A0A2I0IIZ4</accession>
<organism evidence="2 3">
    <name type="scientific">Punica granatum</name>
    <name type="common">Pomegranate</name>
    <dbReference type="NCBI Taxonomy" id="22663"/>
    <lineage>
        <taxon>Eukaryota</taxon>
        <taxon>Viridiplantae</taxon>
        <taxon>Streptophyta</taxon>
        <taxon>Embryophyta</taxon>
        <taxon>Tracheophyta</taxon>
        <taxon>Spermatophyta</taxon>
        <taxon>Magnoliopsida</taxon>
        <taxon>eudicotyledons</taxon>
        <taxon>Gunneridae</taxon>
        <taxon>Pentapetalae</taxon>
        <taxon>rosids</taxon>
        <taxon>malvids</taxon>
        <taxon>Myrtales</taxon>
        <taxon>Lythraceae</taxon>
        <taxon>Punica</taxon>
    </lineage>
</organism>
<dbReference type="EMBL" id="PGOL01003007">
    <property type="protein sequence ID" value="PKI43680.1"/>
    <property type="molecule type" value="Genomic_DNA"/>
</dbReference>
<protein>
    <submittedName>
        <fullName evidence="2">Uncharacterized protein</fullName>
    </submittedName>
</protein>
<comment type="caution">
    <text evidence="2">The sequence shown here is derived from an EMBL/GenBank/DDBJ whole genome shotgun (WGS) entry which is preliminary data.</text>
</comment>
<reference evidence="2 3" key="1">
    <citation type="submission" date="2017-11" db="EMBL/GenBank/DDBJ databases">
        <title>De-novo sequencing of pomegranate (Punica granatum L.) genome.</title>
        <authorList>
            <person name="Akparov Z."/>
            <person name="Amiraslanov A."/>
            <person name="Hajiyeva S."/>
            <person name="Abbasov M."/>
            <person name="Kaur K."/>
            <person name="Hamwieh A."/>
            <person name="Solovyev V."/>
            <person name="Salamov A."/>
            <person name="Braich B."/>
            <person name="Kosarev P."/>
            <person name="Mahmoud A."/>
            <person name="Hajiyev E."/>
            <person name="Babayeva S."/>
            <person name="Izzatullayeva V."/>
            <person name="Mammadov A."/>
            <person name="Mammadov A."/>
            <person name="Sharifova S."/>
            <person name="Ojaghi J."/>
            <person name="Eynullazada K."/>
            <person name="Bayramov B."/>
            <person name="Abdulazimova A."/>
            <person name="Shahmuradov I."/>
        </authorList>
    </citation>
    <scope>NUCLEOTIDE SEQUENCE [LARGE SCALE GENOMIC DNA]</scope>
    <source>
        <strain evidence="3">cv. AG2017</strain>
        <tissue evidence="2">Leaf</tissue>
    </source>
</reference>
<keyword evidence="1" id="KW-0472">Membrane</keyword>
<keyword evidence="1" id="KW-0812">Transmembrane</keyword>
<dbReference type="Proteomes" id="UP000233551">
    <property type="component" value="Unassembled WGS sequence"/>
</dbReference>
<keyword evidence="3" id="KW-1185">Reference proteome</keyword>
<proteinExistence type="predicted"/>